<dbReference type="InterPro" id="IPR018247">
    <property type="entry name" value="EF_Hand_1_Ca_BS"/>
</dbReference>
<dbReference type="Proteomes" id="UP000838412">
    <property type="component" value="Chromosome 14"/>
</dbReference>
<feature type="domain" description="EF-hand" evidence="3">
    <location>
        <begin position="14"/>
        <end position="49"/>
    </location>
</feature>
<reference evidence="4" key="1">
    <citation type="submission" date="2022-01" db="EMBL/GenBank/DDBJ databases">
        <authorList>
            <person name="Braso-Vives M."/>
        </authorList>
    </citation>
    <scope>NUCLEOTIDE SEQUENCE</scope>
</reference>
<dbReference type="SUPFAM" id="SSF47473">
    <property type="entry name" value="EF-hand"/>
    <property type="match status" value="1"/>
</dbReference>
<evidence type="ECO:0000313" key="4">
    <source>
        <dbReference type="EMBL" id="CAH1244821.1"/>
    </source>
</evidence>
<evidence type="ECO:0000256" key="1">
    <source>
        <dbReference type="ARBA" id="ARBA00022737"/>
    </source>
</evidence>
<dbReference type="AlphaFoldDB" id="A0A8J9Z098"/>
<evidence type="ECO:0000256" key="2">
    <source>
        <dbReference type="ARBA" id="ARBA00022837"/>
    </source>
</evidence>
<dbReference type="EMBL" id="OV696699">
    <property type="protein sequence ID" value="CAH1244821.1"/>
    <property type="molecule type" value="Genomic_DNA"/>
</dbReference>
<keyword evidence="1" id="KW-0677">Repeat</keyword>
<organism evidence="4 5">
    <name type="scientific">Branchiostoma lanceolatum</name>
    <name type="common">Common lancelet</name>
    <name type="synonym">Amphioxus lanceolatum</name>
    <dbReference type="NCBI Taxonomy" id="7740"/>
    <lineage>
        <taxon>Eukaryota</taxon>
        <taxon>Metazoa</taxon>
        <taxon>Chordata</taxon>
        <taxon>Cephalochordata</taxon>
        <taxon>Leptocardii</taxon>
        <taxon>Amphioxiformes</taxon>
        <taxon>Branchiostomatidae</taxon>
        <taxon>Branchiostoma</taxon>
    </lineage>
</organism>
<name>A0A8J9Z098_BRALA</name>
<dbReference type="PROSITE" id="PS50222">
    <property type="entry name" value="EF_HAND_2"/>
    <property type="match status" value="3"/>
</dbReference>
<sequence length="156" mass="17270">MIPGFPVCYSNAERPDNMAAKTFEEFDTDGSGSIETGEIKTALESMGLTPSEGTLKIVVDRCDKNGDGKISQTEFTRLVKVLEEIKGLRQMFDEIDAADVKDGQISVKELVAKSQKFYGREFSDAEAKEMVSAQDLDQDGTLSIDEFLQIMVDRKV</sequence>
<dbReference type="InterPro" id="IPR011992">
    <property type="entry name" value="EF-hand-dom_pair"/>
</dbReference>
<keyword evidence="2" id="KW-0106">Calcium</keyword>
<feature type="domain" description="EF-hand" evidence="3">
    <location>
        <begin position="122"/>
        <end position="156"/>
    </location>
</feature>
<dbReference type="Gene3D" id="1.10.238.10">
    <property type="entry name" value="EF-hand"/>
    <property type="match status" value="2"/>
</dbReference>
<dbReference type="PANTHER" id="PTHR23050">
    <property type="entry name" value="CALCIUM BINDING PROTEIN"/>
    <property type="match status" value="1"/>
</dbReference>
<dbReference type="FunFam" id="1.10.238.10:FF:000178">
    <property type="entry name" value="Calmodulin-2 A"/>
    <property type="match status" value="1"/>
</dbReference>
<protein>
    <submittedName>
        <fullName evidence="4">CETN1 protein</fullName>
    </submittedName>
</protein>
<gene>
    <name evidence="4" type="primary">CETN1</name>
    <name evidence="4" type="ORF">BLAG_LOCUS7365</name>
</gene>
<feature type="domain" description="EF-hand" evidence="3">
    <location>
        <begin position="50"/>
        <end position="85"/>
    </location>
</feature>
<dbReference type="SMART" id="SM00054">
    <property type="entry name" value="EFh"/>
    <property type="match status" value="4"/>
</dbReference>
<keyword evidence="5" id="KW-1185">Reference proteome</keyword>
<accession>A0A8J9Z098</accession>
<dbReference type="GO" id="GO:0005509">
    <property type="term" value="F:calcium ion binding"/>
    <property type="evidence" value="ECO:0007669"/>
    <property type="project" value="InterPro"/>
</dbReference>
<evidence type="ECO:0000259" key="3">
    <source>
        <dbReference type="PROSITE" id="PS50222"/>
    </source>
</evidence>
<dbReference type="PROSITE" id="PS00018">
    <property type="entry name" value="EF_HAND_1"/>
    <property type="match status" value="3"/>
</dbReference>
<dbReference type="GO" id="GO:0043226">
    <property type="term" value="C:organelle"/>
    <property type="evidence" value="ECO:0007669"/>
    <property type="project" value="UniProtKB-ARBA"/>
</dbReference>
<dbReference type="Pfam" id="PF13499">
    <property type="entry name" value="EF-hand_7"/>
    <property type="match status" value="2"/>
</dbReference>
<dbReference type="CDD" id="cd00051">
    <property type="entry name" value="EFh"/>
    <property type="match status" value="1"/>
</dbReference>
<evidence type="ECO:0000313" key="5">
    <source>
        <dbReference type="Proteomes" id="UP000838412"/>
    </source>
</evidence>
<dbReference type="InterPro" id="IPR002048">
    <property type="entry name" value="EF_hand_dom"/>
</dbReference>
<proteinExistence type="predicted"/>
<dbReference type="InterPro" id="IPR050145">
    <property type="entry name" value="Centrin_CML-like"/>
</dbReference>
<dbReference type="OrthoDB" id="418595at2759"/>